<dbReference type="RefSeq" id="WP_094481833.1">
    <property type="nucleotide sequence ID" value="NZ_NOZR01000015.1"/>
</dbReference>
<protein>
    <submittedName>
        <fullName evidence="1">Uncharacterized protein</fullName>
    </submittedName>
</protein>
<dbReference type="EMBL" id="NOZR01000015">
    <property type="protein sequence ID" value="OYN77671.1"/>
    <property type="molecule type" value="Genomic_DNA"/>
</dbReference>
<dbReference type="OrthoDB" id="9992037at2"/>
<evidence type="ECO:0000313" key="1">
    <source>
        <dbReference type="EMBL" id="OYN77671.1"/>
    </source>
</evidence>
<accession>A0A255DGA1</accession>
<dbReference type="AlphaFoldDB" id="A0A255DGA1"/>
<proteinExistence type="predicted"/>
<keyword evidence="2" id="KW-1185">Reference proteome</keyword>
<dbReference type="Proteomes" id="UP000216063">
    <property type="component" value="Unassembled WGS sequence"/>
</dbReference>
<evidence type="ECO:0000313" key="2">
    <source>
        <dbReference type="Proteomes" id="UP000216063"/>
    </source>
</evidence>
<comment type="caution">
    <text evidence="1">The sequence shown here is derived from an EMBL/GenBank/DDBJ whole genome shotgun (WGS) entry which is preliminary data.</text>
</comment>
<reference evidence="1 2" key="1">
    <citation type="submission" date="2017-07" db="EMBL/GenBank/DDBJ databases">
        <title>The new phylogeny of genus Mycobacterium.</title>
        <authorList>
            <person name="Tortoli E."/>
            <person name="Trovato A."/>
            <person name="Cirillo D.M."/>
        </authorList>
    </citation>
    <scope>NUCLEOTIDE SEQUENCE [LARGE SCALE GENOMIC DNA]</scope>
    <source>
        <strain evidence="1 2">ATCC 33027</strain>
    </source>
</reference>
<name>A0A255DGA1_9MYCO</name>
<sequence>MDSYIRFILYGRKTPEGTQSAGSYLDRVRIAVLNGDTLPQDAPSFLDTIAAWLIFGDAVEACKTFDSYLIIVICLIADWTDRQHAVGDGQALDTSGAWVYQATEDHESAANDNGDLEKEYRERWPEQPEVRIFSDQMPMCRLDYHTWLHPALSRTTWELAVAGRIDIYQ</sequence>
<organism evidence="1 2">
    <name type="scientific">Mycolicibacterium sphagni</name>
    <dbReference type="NCBI Taxonomy" id="1786"/>
    <lineage>
        <taxon>Bacteria</taxon>
        <taxon>Bacillati</taxon>
        <taxon>Actinomycetota</taxon>
        <taxon>Actinomycetes</taxon>
        <taxon>Mycobacteriales</taxon>
        <taxon>Mycobacteriaceae</taxon>
        <taxon>Mycolicibacterium</taxon>
    </lineage>
</organism>
<gene>
    <name evidence="1" type="ORF">CG716_17405</name>
</gene>